<proteinExistence type="predicted"/>
<reference evidence="2" key="1">
    <citation type="submission" date="2017-11" db="EMBL/GenBank/DDBJ databases">
        <title>The complete genome sequence of Sphingopyxis pomeranensis sp. nov. strain WS5A3p.</title>
        <authorList>
            <person name="Kaminski M.A."/>
        </authorList>
    </citation>
    <scope>NUCLEOTIDE SEQUENCE [LARGE SCALE GENOMIC DNA]</scope>
    <source>
        <strain evidence="2">WS5A3p</strain>
    </source>
</reference>
<sequence length="174" mass="18195">MRRRASSGRDRTDADAFATWRGAAFPSIDTAAVGARVAARLCGDAAAGCFFALCESEGRAALMVGLCAHEDAREALALAVAARSFLERHWHERTTEDALAAVRDRFAATQLCHLAWSEGHPPVAPRLLAVTDTGTAAAAESYVRATGDAPPATTIDRIEALLEPNGALAVVGPA</sequence>
<dbReference type="EMBL" id="PHFW01000003">
    <property type="protein sequence ID" value="PQM27157.1"/>
    <property type="molecule type" value="Genomic_DNA"/>
</dbReference>
<protein>
    <submittedName>
        <fullName evidence="1">Uncharacterized protein</fullName>
    </submittedName>
</protein>
<evidence type="ECO:0000313" key="1">
    <source>
        <dbReference type="EMBL" id="PQM27157.1"/>
    </source>
</evidence>
<dbReference type="AlphaFoldDB" id="A0A2S8B471"/>
<gene>
    <name evidence="1" type="ORF">CVO77_19655</name>
</gene>
<dbReference type="Proteomes" id="UP000238954">
    <property type="component" value="Chromosome"/>
</dbReference>
<name>A0A2S8B471_9SPHN</name>
<comment type="caution">
    <text evidence="1">The sequence shown here is derived from an EMBL/GenBank/DDBJ whole genome shotgun (WGS) entry which is preliminary data.</text>
</comment>
<keyword evidence="2" id="KW-1185">Reference proteome</keyword>
<dbReference type="OrthoDB" id="7503046at2"/>
<accession>A0A2S8B471</accession>
<organism evidence="1 2">
    <name type="scientific">Sphingopyxis lindanitolerans</name>
    <dbReference type="NCBI Taxonomy" id="2054227"/>
    <lineage>
        <taxon>Bacteria</taxon>
        <taxon>Pseudomonadati</taxon>
        <taxon>Pseudomonadota</taxon>
        <taxon>Alphaproteobacteria</taxon>
        <taxon>Sphingomonadales</taxon>
        <taxon>Sphingomonadaceae</taxon>
        <taxon>Sphingopyxis</taxon>
    </lineage>
</organism>
<dbReference type="RefSeq" id="WP_106000524.1">
    <property type="nucleotide sequence ID" value="NZ_CM009578.1"/>
</dbReference>
<evidence type="ECO:0000313" key="2">
    <source>
        <dbReference type="Proteomes" id="UP000238954"/>
    </source>
</evidence>